<evidence type="ECO:0000313" key="2">
    <source>
        <dbReference type="Proteomes" id="UP000749040"/>
    </source>
</evidence>
<proteinExistence type="predicted"/>
<dbReference type="RefSeq" id="WP_205354944.1">
    <property type="nucleotide sequence ID" value="NZ_JADKYB010000001.1"/>
</dbReference>
<gene>
    <name evidence="1" type="ORF">ITX44_00600</name>
</gene>
<reference evidence="1 2" key="1">
    <citation type="submission" date="2021-01" db="EMBL/GenBank/DDBJ databases">
        <title>Streptomyces acididurans sp. nov., isolated from a peat swamp forest soil.</title>
        <authorList>
            <person name="Chantavorakit T."/>
            <person name="Duangmal K."/>
        </authorList>
    </citation>
    <scope>NUCLEOTIDE SEQUENCE [LARGE SCALE GENOMIC DNA]</scope>
    <source>
        <strain evidence="1 2">KK5PA1</strain>
    </source>
</reference>
<comment type="caution">
    <text evidence="1">The sequence shown here is derived from an EMBL/GenBank/DDBJ whole genome shotgun (WGS) entry which is preliminary data.</text>
</comment>
<dbReference type="Proteomes" id="UP000749040">
    <property type="component" value="Unassembled WGS sequence"/>
</dbReference>
<protein>
    <submittedName>
        <fullName evidence="1">Uncharacterized protein</fullName>
    </submittedName>
</protein>
<name>A0ABS2TI90_9ACTN</name>
<sequence>MFAGLNPARPIQSQYIYLKLRRLGLGGLAGRNTSRLALAADVPASILAALTGTGIDNATDWTHFVKRDWTGYISSR</sequence>
<accession>A0ABS2TI90</accession>
<dbReference type="EMBL" id="JADKYB010000001">
    <property type="protein sequence ID" value="MBM9503057.1"/>
    <property type="molecule type" value="Genomic_DNA"/>
</dbReference>
<evidence type="ECO:0000313" key="1">
    <source>
        <dbReference type="EMBL" id="MBM9503057.1"/>
    </source>
</evidence>
<organism evidence="1 2">
    <name type="scientific">Actinacidiphila acididurans</name>
    <dbReference type="NCBI Taxonomy" id="2784346"/>
    <lineage>
        <taxon>Bacteria</taxon>
        <taxon>Bacillati</taxon>
        <taxon>Actinomycetota</taxon>
        <taxon>Actinomycetes</taxon>
        <taxon>Kitasatosporales</taxon>
        <taxon>Streptomycetaceae</taxon>
        <taxon>Actinacidiphila</taxon>
    </lineage>
</organism>
<keyword evidence="2" id="KW-1185">Reference proteome</keyword>